<organism evidence="1 3">
    <name type="scientific">Pedobacter frigidisoli</name>
    <dbReference type="NCBI Taxonomy" id="2530455"/>
    <lineage>
        <taxon>Bacteria</taxon>
        <taxon>Pseudomonadati</taxon>
        <taxon>Bacteroidota</taxon>
        <taxon>Sphingobacteriia</taxon>
        <taxon>Sphingobacteriales</taxon>
        <taxon>Sphingobacteriaceae</taxon>
        <taxon>Pedobacter</taxon>
    </lineage>
</organism>
<sequence>MFVRKKKNRSGTTSIVVAVKVQGKFKEVKTIGVSRDEAEIERFYKEGKIWADNQVKGEGLFEQHTQETDEAYVTNLLLSNIENILHNGTQLILNRVYDSIGYDAIDDYILRQLVISRLDQPMSKSATIEYLKAHFDEDLHLGKIYRYMDKLYNTQ</sequence>
<name>A0A4R0NBR6_9SPHI</name>
<comment type="caution">
    <text evidence="1">The sequence shown here is derived from an EMBL/GenBank/DDBJ whole genome shotgun (WGS) entry which is preliminary data.</text>
</comment>
<proteinExistence type="predicted"/>
<dbReference type="EMBL" id="SJSN01000043">
    <property type="protein sequence ID" value="TCC96402.1"/>
    <property type="molecule type" value="Genomic_DNA"/>
</dbReference>
<protein>
    <submittedName>
        <fullName evidence="1">Transposase</fullName>
    </submittedName>
</protein>
<dbReference type="AlphaFoldDB" id="A0A4R0NBR6"/>
<keyword evidence="3" id="KW-1185">Reference proteome</keyword>
<dbReference type="RefSeq" id="WP_205943002.1">
    <property type="nucleotide sequence ID" value="NZ_SJSN01000010.1"/>
</dbReference>
<dbReference type="EMBL" id="SJSN01000010">
    <property type="protein sequence ID" value="TCD07534.1"/>
    <property type="molecule type" value="Genomic_DNA"/>
</dbReference>
<dbReference type="Proteomes" id="UP000291485">
    <property type="component" value="Unassembled WGS sequence"/>
</dbReference>
<evidence type="ECO:0000313" key="2">
    <source>
        <dbReference type="EMBL" id="TCD07534.1"/>
    </source>
</evidence>
<gene>
    <name evidence="2" type="ORF">EZ449_13380</name>
    <name evidence="1" type="ORF">EZ449_22340</name>
</gene>
<reference evidence="1 3" key="1">
    <citation type="submission" date="2019-02" db="EMBL/GenBank/DDBJ databases">
        <title>Pedobacter sp. RP-3-11 sp. nov., isolated from Arctic soil.</title>
        <authorList>
            <person name="Dahal R.H."/>
        </authorList>
    </citation>
    <scope>NUCLEOTIDE SEQUENCE [LARGE SCALE GENOMIC DNA]</scope>
    <source>
        <strain evidence="1 3">RP-3-11</strain>
    </source>
</reference>
<evidence type="ECO:0000313" key="3">
    <source>
        <dbReference type="Proteomes" id="UP000291485"/>
    </source>
</evidence>
<feature type="non-terminal residue" evidence="1">
    <location>
        <position position="155"/>
    </location>
</feature>
<accession>A0A4R0NBR6</accession>
<evidence type="ECO:0000313" key="1">
    <source>
        <dbReference type="EMBL" id="TCC96402.1"/>
    </source>
</evidence>